<comment type="caution">
    <text evidence="8">The sequence shown here is derived from an EMBL/GenBank/DDBJ whole genome shotgun (WGS) entry which is preliminary data.</text>
</comment>
<evidence type="ECO:0000313" key="9">
    <source>
        <dbReference type="Proteomes" id="UP001218579"/>
    </source>
</evidence>
<dbReference type="RefSeq" id="WP_272745079.1">
    <property type="nucleotide sequence ID" value="NZ_JAQQKV010000002.1"/>
</dbReference>
<feature type="transmembrane region" description="Helical" evidence="7">
    <location>
        <begin position="97"/>
        <end position="114"/>
    </location>
</feature>
<dbReference type="SUPFAM" id="SSF103473">
    <property type="entry name" value="MFS general substrate transporter"/>
    <property type="match status" value="1"/>
</dbReference>
<dbReference type="Pfam" id="PF07690">
    <property type="entry name" value="MFS_1"/>
    <property type="match status" value="1"/>
</dbReference>
<dbReference type="NCBIfam" id="TIGR00901">
    <property type="entry name" value="2A0125"/>
    <property type="match status" value="1"/>
</dbReference>
<keyword evidence="4 7" id="KW-0812">Transmembrane</keyword>
<comment type="subcellular location">
    <subcellularLocation>
        <location evidence="1">Membrane</location>
        <topology evidence="1">Multi-pass membrane protein</topology>
    </subcellularLocation>
</comment>
<dbReference type="InterPro" id="IPR036259">
    <property type="entry name" value="MFS_trans_sf"/>
</dbReference>
<comment type="similarity">
    <text evidence="2">Belongs to the major facilitator superfamily.</text>
</comment>
<feature type="transmembrane region" description="Helical" evidence="7">
    <location>
        <begin position="427"/>
        <end position="451"/>
    </location>
</feature>
<keyword evidence="3" id="KW-0813">Transport</keyword>
<dbReference type="Gene3D" id="1.20.1250.20">
    <property type="entry name" value="MFS general substrate transporter like domains"/>
    <property type="match status" value="1"/>
</dbReference>
<gene>
    <name evidence="8" type="ORF">PQU98_11465</name>
</gene>
<sequence>MTDKTSAAPKRSFKEVLKIFFQRRTLVMIGLGFASGLPLSLIFDTLSIWLRSVDLSLTAISYFSLVTFVYSLKFVWAPVLDRISIPGLTYLMGHRRGWILLSQVVIMFGLWAISTLNPQTQLPLMALVAILIGFAGATQDVVIDAWRIETAGDSTDNQAVLATATAWGARIAPFVSGIVPLLLADTLGWGFAYALMAALMGIGVLAVLFAPKEAEHKVRSIDYGDAEARPGLEALEWGGRLLVMLIAICLLGAGLTANVDLFKGLFPSESAFEAVKTVWTARETGIFLQLPAVLLGLTLLVMACLPLPGTPTRPGAYLRQTFVVPIVAFFERYENIAWLILAMICIYRVSDFVLNVNGAFYVDLGFDLPVIAEVRKIFGVIMTMAGVALGGIVMTRFGIKFSLIFGAIVGSLSNLAYAWLATKGNDVMAFSIALGIDNASGGVAGTVLIAYMSSLISKGYAAQQYALFTSLYALPGKLLASQSGKIVEESAKASDGQSWVSGFFANTPAIAYAKPAETLGVSPHALGAGYMLFFTYTALIGVVAIILAVWVIRAYDPDMKKPAEKPQPV</sequence>
<dbReference type="PANTHER" id="PTHR12778">
    <property type="entry name" value="SOLUTE CARRIER FAMILY 33 ACETYL-COA TRANSPORTER -RELATED"/>
    <property type="match status" value="1"/>
</dbReference>
<feature type="transmembrane region" description="Helical" evidence="7">
    <location>
        <begin position="241"/>
        <end position="266"/>
    </location>
</feature>
<evidence type="ECO:0000256" key="2">
    <source>
        <dbReference type="ARBA" id="ARBA00008335"/>
    </source>
</evidence>
<protein>
    <submittedName>
        <fullName evidence="8">MFS transporter</fullName>
    </submittedName>
</protein>
<feature type="transmembrane region" description="Helical" evidence="7">
    <location>
        <begin position="530"/>
        <end position="552"/>
    </location>
</feature>
<keyword evidence="6 7" id="KW-0472">Membrane</keyword>
<dbReference type="InterPro" id="IPR011701">
    <property type="entry name" value="MFS"/>
</dbReference>
<feature type="transmembrane region" description="Helical" evidence="7">
    <location>
        <begin position="401"/>
        <end position="420"/>
    </location>
</feature>
<feature type="transmembrane region" description="Helical" evidence="7">
    <location>
        <begin position="21"/>
        <end position="43"/>
    </location>
</feature>
<evidence type="ECO:0000256" key="1">
    <source>
        <dbReference type="ARBA" id="ARBA00004141"/>
    </source>
</evidence>
<evidence type="ECO:0000256" key="4">
    <source>
        <dbReference type="ARBA" id="ARBA00022692"/>
    </source>
</evidence>
<feature type="transmembrane region" description="Helical" evidence="7">
    <location>
        <begin position="159"/>
        <end position="183"/>
    </location>
</feature>
<organism evidence="8 9">
    <name type="scientific">Asticcacaulis machinosus</name>
    <dbReference type="NCBI Taxonomy" id="2984211"/>
    <lineage>
        <taxon>Bacteria</taxon>
        <taxon>Pseudomonadati</taxon>
        <taxon>Pseudomonadota</taxon>
        <taxon>Alphaproteobacteria</taxon>
        <taxon>Caulobacterales</taxon>
        <taxon>Caulobacteraceae</taxon>
        <taxon>Asticcacaulis</taxon>
    </lineage>
</organism>
<evidence type="ECO:0000256" key="3">
    <source>
        <dbReference type="ARBA" id="ARBA00022448"/>
    </source>
</evidence>
<feature type="transmembrane region" description="Helical" evidence="7">
    <location>
        <begin position="120"/>
        <end position="138"/>
    </location>
</feature>
<evidence type="ECO:0000256" key="6">
    <source>
        <dbReference type="ARBA" id="ARBA00023136"/>
    </source>
</evidence>
<reference evidence="8 9" key="1">
    <citation type="submission" date="2023-01" db="EMBL/GenBank/DDBJ databases">
        <title>Novel species of the genus Asticcacaulis isolated from rivers.</title>
        <authorList>
            <person name="Lu H."/>
        </authorList>
    </citation>
    <scope>NUCLEOTIDE SEQUENCE [LARGE SCALE GENOMIC DNA]</scope>
    <source>
        <strain evidence="8 9">LKC15W</strain>
    </source>
</reference>
<evidence type="ECO:0000313" key="8">
    <source>
        <dbReference type="EMBL" id="MDC7676753.1"/>
    </source>
</evidence>
<dbReference type="InterPro" id="IPR004752">
    <property type="entry name" value="AmpG_permease/AT-1"/>
</dbReference>
<dbReference type="EMBL" id="JAQQKV010000002">
    <property type="protein sequence ID" value="MDC7676753.1"/>
    <property type="molecule type" value="Genomic_DNA"/>
</dbReference>
<evidence type="ECO:0000256" key="5">
    <source>
        <dbReference type="ARBA" id="ARBA00022989"/>
    </source>
</evidence>
<name>A0ABT5HKK4_9CAUL</name>
<feature type="transmembrane region" description="Helical" evidence="7">
    <location>
        <begin position="286"/>
        <end position="307"/>
    </location>
</feature>
<dbReference type="PANTHER" id="PTHR12778:SF10">
    <property type="entry name" value="MAJOR FACILITATOR SUPERFAMILY DOMAIN-CONTAINING PROTEIN 3"/>
    <property type="match status" value="1"/>
</dbReference>
<evidence type="ECO:0000256" key="7">
    <source>
        <dbReference type="SAM" id="Phobius"/>
    </source>
</evidence>
<proteinExistence type="inferred from homology"/>
<feature type="transmembrane region" description="Helical" evidence="7">
    <location>
        <begin position="189"/>
        <end position="210"/>
    </location>
</feature>
<keyword evidence="9" id="KW-1185">Reference proteome</keyword>
<feature type="transmembrane region" description="Helical" evidence="7">
    <location>
        <begin position="55"/>
        <end position="76"/>
    </location>
</feature>
<keyword evidence="5 7" id="KW-1133">Transmembrane helix</keyword>
<dbReference type="Proteomes" id="UP001218579">
    <property type="component" value="Unassembled WGS sequence"/>
</dbReference>
<accession>A0ABT5HKK4</accession>
<feature type="transmembrane region" description="Helical" evidence="7">
    <location>
        <begin position="377"/>
        <end position="395"/>
    </location>
</feature>